<reference evidence="1" key="1">
    <citation type="journal article" date="2023" name="G3 (Bethesda)">
        <title>A reference genome for the long-term kleptoplast-retaining sea slug Elysia crispata morphotype clarki.</title>
        <authorList>
            <person name="Eastman K.E."/>
            <person name="Pendleton A.L."/>
            <person name="Shaikh M.A."/>
            <person name="Suttiyut T."/>
            <person name="Ogas R."/>
            <person name="Tomko P."/>
            <person name="Gavelis G."/>
            <person name="Widhalm J.R."/>
            <person name="Wisecaver J.H."/>
        </authorList>
    </citation>
    <scope>NUCLEOTIDE SEQUENCE</scope>
    <source>
        <strain evidence="1">ECLA1</strain>
    </source>
</reference>
<sequence length="215" mass="23690">MHLAITHTTWIIYQSTLPEYHASTGSMILQSSLRQLPVSLTLFVMMQQRDPMQQWHFMDWLKADAVPVLESVADPWYRSGFCSVLPGVCCPELLVGACTTGIFSSAFVVLNSCVCCPELLVGACTTGIFSSAFVVSIELVGPSKTWHVDSTFFLYGRGWPSRAGILVQRLAAAPTGRYGASSSLLPGLVTRQEWWQPAVWRVSCVLSIVYAPTEH</sequence>
<dbReference type="AlphaFoldDB" id="A0AAE1CM10"/>
<evidence type="ECO:0000313" key="2">
    <source>
        <dbReference type="Proteomes" id="UP001283361"/>
    </source>
</evidence>
<organism evidence="1 2">
    <name type="scientific">Elysia crispata</name>
    <name type="common">lettuce slug</name>
    <dbReference type="NCBI Taxonomy" id="231223"/>
    <lineage>
        <taxon>Eukaryota</taxon>
        <taxon>Metazoa</taxon>
        <taxon>Spiralia</taxon>
        <taxon>Lophotrochozoa</taxon>
        <taxon>Mollusca</taxon>
        <taxon>Gastropoda</taxon>
        <taxon>Heterobranchia</taxon>
        <taxon>Euthyneura</taxon>
        <taxon>Panpulmonata</taxon>
        <taxon>Sacoglossa</taxon>
        <taxon>Placobranchoidea</taxon>
        <taxon>Plakobranchidae</taxon>
        <taxon>Elysia</taxon>
    </lineage>
</organism>
<name>A0AAE1CM10_9GAST</name>
<dbReference type="Proteomes" id="UP001283361">
    <property type="component" value="Unassembled WGS sequence"/>
</dbReference>
<proteinExistence type="predicted"/>
<gene>
    <name evidence="1" type="ORF">RRG08_002721</name>
</gene>
<dbReference type="EMBL" id="JAWDGP010007584">
    <property type="protein sequence ID" value="KAK3712391.1"/>
    <property type="molecule type" value="Genomic_DNA"/>
</dbReference>
<protein>
    <submittedName>
        <fullName evidence="1">Uncharacterized protein</fullName>
    </submittedName>
</protein>
<comment type="caution">
    <text evidence="1">The sequence shown here is derived from an EMBL/GenBank/DDBJ whole genome shotgun (WGS) entry which is preliminary data.</text>
</comment>
<evidence type="ECO:0000313" key="1">
    <source>
        <dbReference type="EMBL" id="KAK3712391.1"/>
    </source>
</evidence>
<keyword evidence="2" id="KW-1185">Reference proteome</keyword>
<accession>A0AAE1CM10</accession>